<evidence type="ECO:0000313" key="3">
    <source>
        <dbReference type="Proteomes" id="UP001222087"/>
    </source>
</evidence>
<protein>
    <submittedName>
        <fullName evidence="2">Gamma-glutamylcyclotransferase</fullName>
    </submittedName>
</protein>
<gene>
    <name evidence="2" type="ORF">PXX05_04490</name>
</gene>
<name>A0ABY8AV68_9GAMM</name>
<dbReference type="InterPro" id="IPR013024">
    <property type="entry name" value="GGCT-like"/>
</dbReference>
<keyword evidence="3" id="KW-1185">Reference proteome</keyword>
<dbReference type="Proteomes" id="UP001222087">
    <property type="component" value="Chromosome"/>
</dbReference>
<sequence>MMEKLFSYGTLQLEQVQMATFARLLQGQSDQLIGYRLDDLVITDPYVIEVSGKAIHQILVPTGNENDRVEGTVFYLNHDELLLADSYEVEDYKRISVRLASGIDAWVYAHRSVIDVSQAIEI</sequence>
<organism evidence="2 3">
    <name type="scientific">Legionella cardiaca</name>
    <dbReference type="NCBI Taxonomy" id="1071983"/>
    <lineage>
        <taxon>Bacteria</taxon>
        <taxon>Pseudomonadati</taxon>
        <taxon>Pseudomonadota</taxon>
        <taxon>Gammaproteobacteria</taxon>
        <taxon>Legionellales</taxon>
        <taxon>Legionellaceae</taxon>
        <taxon>Legionella</taxon>
    </lineage>
</organism>
<feature type="domain" description="Gamma-glutamylcyclotransferase AIG2-like" evidence="1">
    <location>
        <begin position="5"/>
        <end position="111"/>
    </location>
</feature>
<dbReference type="RefSeq" id="WP_275089867.1">
    <property type="nucleotide sequence ID" value="NZ_CP119078.1"/>
</dbReference>
<proteinExistence type="predicted"/>
<dbReference type="EMBL" id="CP119078">
    <property type="protein sequence ID" value="WED44051.1"/>
    <property type="molecule type" value="Genomic_DNA"/>
</dbReference>
<reference evidence="2 3" key="1">
    <citation type="submission" date="2023-02" db="EMBL/GenBank/DDBJ databases">
        <title>Genome Sequence of L. cardiaca H63T.</title>
        <authorList>
            <person name="Lopez A.E."/>
            <person name="Cianciotto N.P."/>
        </authorList>
    </citation>
    <scope>NUCLEOTIDE SEQUENCE [LARGE SCALE GENOMIC DNA]</scope>
    <source>
        <strain evidence="2 3">H63</strain>
    </source>
</reference>
<dbReference type="InterPro" id="IPR036568">
    <property type="entry name" value="GGCT-like_sf"/>
</dbReference>
<evidence type="ECO:0000259" key="1">
    <source>
        <dbReference type="Pfam" id="PF06094"/>
    </source>
</evidence>
<dbReference type="SUPFAM" id="SSF110857">
    <property type="entry name" value="Gamma-glutamyl cyclotransferase-like"/>
    <property type="match status" value="1"/>
</dbReference>
<accession>A0ABY8AV68</accession>
<dbReference type="Gene3D" id="3.10.490.10">
    <property type="entry name" value="Gamma-glutamyl cyclotransferase-like"/>
    <property type="match status" value="1"/>
</dbReference>
<dbReference type="CDD" id="cd06661">
    <property type="entry name" value="GGCT_like"/>
    <property type="match status" value="1"/>
</dbReference>
<dbReference type="Pfam" id="PF06094">
    <property type="entry name" value="GGACT"/>
    <property type="match status" value="1"/>
</dbReference>
<dbReference type="InterPro" id="IPR009288">
    <property type="entry name" value="AIG2-like_dom"/>
</dbReference>
<evidence type="ECO:0000313" key="2">
    <source>
        <dbReference type="EMBL" id="WED44051.1"/>
    </source>
</evidence>